<organism evidence="1 2">
    <name type="scientific">Agrobacterium pusense</name>
    <dbReference type="NCBI Taxonomy" id="648995"/>
    <lineage>
        <taxon>Bacteria</taxon>
        <taxon>Pseudomonadati</taxon>
        <taxon>Pseudomonadota</taxon>
        <taxon>Alphaproteobacteria</taxon>
        <taxon>Hyphomicrobiales</taxon>
        <taxon>Rhizobiaceae</taxon>
        <taxon>Rhizobium/Agrobacterium group</taxon>
        <taxon>Agrobacterium</taxon>
    </lineage>
</organism>
<proteinExistence type="predicted"/>
<geneLocation type="plasmid" evidence="1 2">
    <name>IRBL74_p</name>
</geneLocation>
<dbReference type="AlphaFoldDB" id="U4QIA4"/>
<dbReference type="EMBL" id="HG518324">
    <property type="protein sequence ID" value="CDI12116.1"/>
    <property type="molecule type" value="Genomic_DNA"/>
</dbReference>
<dbReference type="Proteomes" id="UP000016944">
    <property type="component" value="Plasmid IRBL74_p"/>
</dbReference>
<name>U4QIA4_9HYPH</name>
<evidence type="ECO:0000313" key="2">
    <source>
        <dbReference type="Proteomes" id="UP000016944"/>
    </source>
</evidence>
<dbReference type="HOGENOM" id="CLU_1467092_0_0_5"/>
<accession>U4QIA4</accession>
<gene>
    <name evidence="1" type="ORF">BN877_p0394</name>
</gene>
<dbReference type="KEGG" id="rir:BN877_p0394"/>
<protein>
    <submittedName>
        <fullName evidence="1">Uncharacterized protein</fullName>
    </submittedName>
</protein>
<sequence length="184" mass="20026">MAAGHSKLYAIQAVKRYMALKSLASSCVARNRSIKPGSSLDKQKGVQGSAIHPSRLHGGTAVLRYCGTAVLRYCGKPKSSSRWMARVLGGTMSLSNGSGDRSDTKKSICKLTRPCQRPASELVYLTFNNSRLPYSPDQADFNALAPMRVAAIIEGEIHLAKRPKLFRLTEPALVSPNCRSYQKA</sequence>
<evidence type="ECO:0000313" key="1">
    <source>
        <dbReference type="EMBL" id="CDI12116.1"/>
    </source>
</evidence>
<keyword evidence="1" id="KW-0614">Plasmid</keyword>
<reference evidence="1 2" key="1">
    <citation type="journal article" date="2013" name="Genome Announc.">
        <title>Complete Genome Sequence of the Sesbania Symbiont and Rice Growth-Promoting Endophyte Rhizobium sp. Strain IRBG74.</title>
        <authorList>
            <person name="Crook M.B."/>
            <person name="Mitra S."/>
            <person name="Ane J.M."/>
            <person name="Sadowsky M.J."/>
            <person name="Gyaneshwar P."/>
        </authorList>
    </citation>
    <scope>NUCLEOTIDE SEQUENCE [LARGE SCALE GENOMIC DNA]</scope>
    <source>
        <strain evidence="1 2">IRBG74</strain>
        <plasmid evidence="2">IRBL74_p</plasmid>
    </source>
</reference>